<dbReference type="EMBL" id="BAABAQ010000017">
    <property type="protein sequence ID" value="GAA4207286.1"/>
    <property type="molecule type" value="Genomic_DNA"/>
</dbReference>
<name>A0ABP8BHV6_9ACTN</name>
<organism evidence="2 3">
    <name type="scientific">Streptosporangium oxazolinicum</name>
    <dbReference type="NCBI Taxonomy" id="909287"/>
    <lineage>
        <taxon>Bacteria</taxon>
        <taxon>Bacillati</taxon>
        <taxon>Actinomycetota</taxon>
        <taxon>Actinomycetes</taxon>
        <taxon>Streptosporangiales</taxon>
        <taxon>Streptosporangiaceae</taxon>
        <taxon>Streptosporangium</taxon>
    </lineage>
</organism>
<protein>
    <submittedName>
        <fullName evidence="2">DUF6493 family protein</fullName>
    </submittedName>
</protein>
<keyword evidence="3" id="KW-1185">Reference proteome</keyword>
<gene>
    <name evidence="2" type="ORF">GCM10022252_70730</name>
</gene>
<reference evidence="3" key="1">
    <citation type="journal article" date="2019" name="Int. J. Syst. Evol. Microbiol.">
        <title>The Global Catalogue of Microorganisms (GCM) 10K type strain sequencing project: providing services to taxonomists for standard genome sequencing and annotation.</title>
        <authorList>
            <consortium name="The Broad Institute Genomics Platform"/>
            <consortium name="The Broad Institute Genome Sequencing Center for Infectious Disease"/>
            <person name="Wu L."/>
            <person name="Ma J."/>
        </authorList>
    </citation>
    <scope>NUCLEOTIDE SEQUENCE [LARGE SCALE GENOMIC DNA]</scope>
    <source>
        <strain evidence="3">JCM 17388</strain>
    </source>
</reference>
<dbReference type="RefSeq" id="WP_344922628.1">
    <property type="nucleotide sequence ID" value="NZ_BAABAQ010000017.1"/>
</dbReference>
<dbReference type="Pfam" id="PF25148">
    <property type="entry name" value="DUF7824"/>
    <property type="match status" value="1"/>
</dbReference>
<proteinExistence type="predicted"/>
<sequence>MSAWDDVRDLIDKCDADGVAALVVTLDDAARREVAKQLPGHLKHIRLYLDSWRGAGDHAEALRAAGTGTIAAAASVASWLTRRGLVGADERVDDTRRLLDLVGTRPPAWQADLAARLAGKLRGRDPSYELTASLIHRTGIEPPTDDGFIVNWVSAALGHQRMADVLAADPLLDTLLPRIFHAQGVGAALQWEGRPTGDTWLGGLHALATDGRVDRAMLLDGCVGRFLRGGTALELRFFARLHQALEPTRAEVAPRARDYLRLLPSAPGTVAELALGHLRELPAVSPGDFAEAVEALMYRPEKKLVRAGLSWLDRSVRLTPEYAEAATAALVSAFAHESSDVQERAVRLAVKHAAHLDPAPLRDAAAALPADLRARLGVSEKPGEEEPVEGERPVLLVAPALPRVEFPPPITTAAELGAEFTRLAGDSFHHPGWLNTERLMAGLVELTHRDREAVRAALATVPVRTWERSEDDPLAWLWAAMRAVASPSTSSPAPRLPARYRISVPHLLILRRMAELVTAARADALPPVLLATPTSADGHVDPAELLARLERLEAADMNPASADLQQALLRIPRRVDADVVSRAARLTTPAGRLVARWLSGEGLADPVVTVRYGYAEGASHRWFDEGQPPEYHYDPRAASFVAASPVGLDLVDPLCRDPETSIHRLGGYMNWWAGVMPSHREVVAAHLLPFFNWEWSERSPRLPILQDLARADGPLGSAFAAMLVFHLNNEDPAERTAALDLLLALAAAGDLPAADLGDQLGHLVKNGMVTLSRVIPSLTEAERAGAGAQVWQAVTAALPRVLPADGERPPSGLADLIALGVRTAPPGDTTPIPGLAAVAARGGSSRMVREALRLTRLLPARREPLPARRDPTRPEEM</sequence>
<comment type="caution">
    <text evidence="2">The sequence shown here is derived from an EMBL/GenBank/DDBJ whole genome shotgun (WGS) entry which is preliminary data.</text>
</comment>
<dbReference type="Proteomes" id="UP001501251">
    <property type="component" value="Unassembled WGS sequence"/>
</dbReference>
<evidence type="ECO:0000313" key="3">
    <source>
        <dbReference type="Proteomes" id="UP001501251"/>
    </source>
</evidence>
<evidence type="ECO:0000313" key="2">
    <source>
        <dbReference type="EMBL" id="GAA4207286.1"/>
    </source>
</evidence>
<evidence type="ECO:0000259" key="1">
    <source>
        <dbReference type="Pfam" id="PF25148"/>
    </source>
</evidence>
<dbReference type="InterPro" id="IPR056726">
    <property type="entry name" value="DUF7824"/>
</dbReference>
<accession>A0ABP8BHV6</accession>
<feature type="domain" description="DUF7824" evidence="1">
    <location>
        <begin position="511"/>
        <end position="588"/>
    </location>
</feature>